<evidence type="ECO:0000256" key="1">
    <source>
        <dbReference type="SAM" id="MobiDB-lite"/>
    </source>
</evidence>
<sequence length="412" mass="44455">MPCGGDTPGRLWPRPRCSSTSRPGMCRRTMSSATMARNIAEPSSDGAEAPEGQCGCSARRPDAGRVHECAQRVHGGLHRVHEHAVHAESEDEQAGLLSDVQRLQGERTGGRACTAQDQRPARSEAGDRHRAAQRADHAAQVVGGQSRSGDAHRKPLRGEHRRQPAEGAVDGRQAHEERSPGRERVAGQAVREERAEAGALLCVFSAACSAASPAQFAPARRVPGKEARRLRQREEQEHRQGHREGAADEEERAPPEGRQHLCGEEARQHAAQGHAHDRGRDGERPSARRGELGRDRGRARQRTADAQAGNESKHRHGQHVGRKADRAGGRAEQEDARDDGHPAAEAIANSPAQALPMPMPIRPAATAGTKASRVMPHSLIIEGIANPDELPSNPSITIERAARKTTSFCMVV</sequence>
<comment type="caution">
    <text evidence="2">The sequence shown here is derived from an EMBL/GenBank/DDBJ whole genome shotgun (WGS) entry which is preliminary data.</text>
</comment>
<keyword evidence="3" id="KW-1185">Reference proteome</keyword>
<feature type="compositionally biased region" description="Basic and acidic residues" evidence="1">
    <location>
        <begin position="223"/>
        <end position="298"/>
    </location>
</feature>
<reference evidence="2" key="1">
    <citation type="submission" date="2022-01" db="EMBL/GenBank/DDBJ databases">
        <title>Genome Sequence Resource for Two Populations of Ditylenchus destructor, the Migratory Endoparasitic Phytonematode.</title>
        <authorList>
            <person name="Zhang H."/>
            <person name="Lin R."/>
            <person name="Xie B."/>
        </authorList>
    </citation>
    <scope>NUCLEOTIDE SEQUENCE</scope>
    <source>
        <strain evidence="2">BazhouSP</strain>
    </source>
</reference>
<dbReference type="EMBL" id="JAKKPZ010000634">
    <property type="protein sequence ID" value="KAI1693398.1"/>
    <property type="molecule type" value="Genomic_DNA"/>
</dbReference>
<dbReference type="AlphaFoldDB" id="A0AAD4MGR6"/>
<protein>
    <submittedName>
        <fullName evidence="2">Uncharacterized protein</fullName>
    </submittedName>
</protein>
<feature type="region of interest" description="Disordered" evidence="1">
    <location>
        <begin position="1"/>
        <end position="27"/>
    </location>
</feature>
<feature type="region of interest" description="Disordered" evidence="1">
    <location>
        <begin position="106"/>
        <end position="190"/>
    </location>
</feature>
<name>A0AAD4MGR6_9BILA</name>
<gene>
    <name evidence="2" type="ORF">DdX_20678</name>
</gene>
<evidence type="ECO:0000313" key="2">
    <source>
        <dbReference type="EMBL" id="KAI1693398.1"/>
    </source>
</evidence>
<feature type="compositionally biased region" description="Basic and acidic residues" evidence="1">
    <location>
        <begin position="149"/>
        <end position="164"/>
    </location>
</feature>
<feature type="compositionally biased region" description="Basic and acidic residues" evidence="1">
    <location>
        <begin position="119"/>
        <end position="137"/>
    </location>
</feature>
<feature type="compositionally biased region" description="Basic and acidic residues" evidence="1">
    <location>
        <begin position="322"/>
        <end position="341"/>
    </location>
</feature>
<evidence type="ECO:0000313" key="3">
    <source>
        <dbReference type="Proteomes" id="UP001201812"/>
    </source>
</evidence>
<organism evidence="2 3">
    <name type="scientific">Ditylenchus destructor</name>
    <dbReference type="NCBI Taxonomy" id="166010"/>
    <lineage>
        <taxon>Eukaryota</taxon>
        <taxon>Metazoa</taxon>
        <taxon>Ecdysozoa</taxon>
        <taxon>Nematoda</taxon>
        <taxon>Chromadorea</taxon>
        <taxon>Rhabditida</taxon>
        <taxon>Tylenchina</taxon>
        <taxon>Tylenchomorpha</taxon>
        <taxon>Sphaerularioidea</taxon>
        <taxon>Anguinidae</taxon>
        <taxon>Anguininae</taxon>
        <taxon>Ditylenchus</taxon>
    </lineage>
</organism>
<dbReference type="Proteomes" id="UP001201812">
    <property type="component" value="Unassembled WGS sequence"/>
</dbReference>
<accession>A0AAD4MGR6</accession>
<proteinExistence type="predicted"/>
<feature type="region of interest" description="Disordered" evidence="1">
    <location>
        <begin position="211"/>
        <end position="341"/>
    </location>
</feature>
<feature type="compositionally biased region" description="Basic and acidic residues" evidence="1">
    <location>
        <begin position="172"/>
        <end position="190"/>
    </location>
</feature>